<evidence type="ECO:0000313" key="1">
    <source>
        <dbReference type="Proteomes" id="UP000036681"/>
    </source>
</evidence>
<dbReference type="Proteomes" id="UP000036681">
    <property type="component" value="Unplaced"/>
</dbReference>
<proteinExistence type="predicted"/>
<protein>
    <submittedName>
        <fullName evidence="2">Ovule protein</fullName>
    </submittedName>
</protein>
<dbReference type="AlphaFoldDB" id="A0A0M3IMM0"/>
<dbReference type="WBParaSite" id="ALUE_0001999801-mRNA-1">
    <property type="protein sequence ID" value="ALUE_0001999801-mRNA-1"/>
    <property type="gene ID" value="ALUE_0001999801"/>
</dbReference>
<accession>A0A0M3IMM0</accession>
<organism evidence="1 2">
    <name type="scientific">Ascaris lumbricoides</name>
    <name type="common">Giant roundworm</name>
    <dbReference type="NCBI Taxonomy" id="6252"/>
    <lineage>
        <taxon>Eukaryota</taxon>
        <taxon>Metazoa</taxon>
        <taxon>Ecdysozoa</taxon>
        <taxon>Nematoda</taxon>
        <taxon>Chromadorea</taxon>
        <taxon>Rhabditida</taxon>
        <taxon>Spirurina</taxon>
        <taxon>Ascaridomorpha</taxon>
        <taxon>Ascaridoidea</taxon>
        <taxon>Ascarididae</taxon>
        <taxon>Ascaris</taxon>
    </lineage>
</organism>
<keyword evidence="1" id="KW-1185">Reference proteome</keyword>
<sequence length="156" mass="19331">MRQRQLFSRLRGRITYRMMYRRICHSKHTAINSCRKIFIFMQKLSFVRWEAIYLKRSFIFNTHSSMRQRQLFSRLRRRITYRMMHKRICHSKHTAINSCRKIFICMQKLSFVRWEAIYLKRCRTSVSLNQGIHKPLEKDISLKINQRTIQEEARRE</sequence>
<evidence type="ECO:0000313" key="2">
    <source>
        <dbReference type="WBParaSite" id="ALUE_0001999801-mRNA-1"/>
    </source>
</evidence>
<reference evidence="2" key="1">
    <citation type="submission" date="2017-02" db="UniProtKB">
        <authorList>
            <consortium name="WormBaseParasite"/>
        </authorList>
    </citation>
    <scope>IDENTIFICATION</scope>
</reference>
<name>A0A0M3IMM0_ASCLU</name>